<dbReference type="PANTHER" id="PTHR30514:SF18">
    <property type="entry name" value="RPIR-FAMILY TRANSCRIPTIONAL REGULATOR"/>
    <property type="match status" value="1"/>
</dbReference>
<dbReference type="Pfam" id="PF01418">
    <property type="entry name" value="HTH_6"/>
    <property type="match status" value="1"/>
</dbReference>
<accession>A0ABM9X121</accession>
<name>A0ABM9X121_9RHOB</name>
<evidence type="ECO:0000313" key="4">
    <source>
        <dbReference type="Proteomes" id="UP000003257"/>
    </source>
</evidence>
<feature type="domain" description="HTH rpiR-type" evidence="2">
    <location>
        <begin position="1"/>
        <end position="53"/>
    </location>
</feature>
<dbReference type="SUPFAM" id="SSF53697">
    <property type="entry name" value="SIS domain"/>
    <property type="match status" value="1"/>
</dbReference>
<comment type="caution">
    <text evidence="3">The sequence shown here is derived from an EMBL/GenBank/DDBJ whole genome shotgun (WGS) entry which is preliminary data.</text>
</comment>
<reference evidence="3 4" key="1">
    <citation type="submission" date="2007-11" db="EMBL/GenBank/DDBJ databases">
        <authorList>
            <person name="Wagner-Dobler I."/>
            <person name="Ferriera S."/>
            <person name="Johnson J."/>
            <person name="Kravitz S."/>
            <person name="Beeson K."/>
            <person name="Sutton G."/>
            <person name="Rogers Y.-H."/>
            <person name="Friedman R."/>
            <person name="Frazier M."/>
            <person name="Venter J.C."/>
        </authorList>
    </citation>
    <scope>NUCLEOTIDE SEQUENCE [LARGE SCALE GENOMIC DNA]</scope>
    <source>
        <strain evidence="3 4">HEL-45</strain>
    </source>
</reference>
<proteinExistence type="predicted"/>
<dbReference type="InterPro" id="IPR046348">
    <property type="entry name" value="SIS_dom_sf"/>
</dbReference>
<dbReference type="Gene3D" id="3.40.50.10490">
    <property type="entry name" value="Glucose-6-phosphate isomerase like protein, domain 1"/>
    <property type="match status" value="1"/>
</dbReference>
<dbReference type="InterPro" id="IPR000281">
    <property type="entry name" value="HTH_RpiR"/>
</dbReference>
<evidence type="ECO:0000313" key="3">
    <source>
        <dbReference type="EMBL" id="EDQ03142.1"/>
    </source>
</evidence>
<feature type="compositionally biased region" description="Basic and acidic residues" evidence="1">
    <location>
        <begin position="269"/>
        <end position="282"/>
    </location>
</feature>
<dbReference type="InterPro" id="IPR036388">
    <property type="entry name" value="WH-like_DNA-bd_sf"/>
</dbReference>
<feature type="region of interest" description="Disordered" evidence="1">
    <location>
        <begin position="260"/>
        <end position="282"/>
    </location>
</feature>
<gene>
    <name evidence="3" type="ORF">OIHEL45_16671</name>
</gene>
<dbReference type="SUPFAM" id="SSF46689">
    <property type="entry name" value="Homeodomain-like"/>
    <property type="match status" value="1"/>
</dbReference>
<dbReference type="PROSITE" id="PS51071">
    <property type="entry name" value="HTH_RPIR"/>
    <property type="match status" value="1"/>
</dbReference>
<dbReference type="InterPro" id="IPR047640">
    <property type="entry name" value="RpiR-like"/>
</dbReference>
<sequence length="282" mass="31422">MLDSWVGLPFETAASIARSVKVSEATVGRFCRSIGYDSFRDLKDHLKHDMGDDPWLMSDRLQEMRKDGGVDSAQLNQGLQLEIAALVGIYELANSAEWQQEAERLAQTAHVFVAGFQTERGLAQYFANQMQYVRDGVTLIDLAAGNFAEILLTDRPAHLVIFEARRYSVLAKSLAEEARAAGVTVTLITDVFCDWGHEAADQVFAVPTQFNQFWDSTAQMASLSNLLIHSVFLQLGSEVEGRLNRIADLYGRFTGHVDRPARQGAKRKNGTEKPNRSEHDDT</sequence>
<dbReference type="Proteomes" id="UP000003257">
    <property type="component" value="Unassembled WGS sequence"/>
</dbReference>
<dbReference type="PANTHER" id="PTHR30514">
    <property type="entry name" value="GLUCOKINASE"/>
    <property type="match status" value="1"/>
</dbReference>
<evidence type="ECO:0000256" key="1">
    <source>
        <dbReference type="SAM" id="MobiDB-lite"/>
    </source>
</evidence>
<evidence type="ECO:0000259" key="2">
    <source>
        <dbReference type="PROSITE" id="PS51071"/>
    </source>
</evidence>
<dbReference type="EMBL" id="ABID01000039">
    <property type="protein sequence ID" value="EDQ03142.1"/>
    <property type="molecule type" value="Genomic_DNA"/>
</dbReference>
<protein>
    <submittedName>
        <fullName evidence="3">SIS domain protein</fullName>
    </submittedName>
</protein>
<keyword evidence="4" id="KW-1185">Reference proteome</keyword>
<dbReference type="Gene3D" id="1.10.10.10">
    <property type="entry name" value="Winged helix-like DNA-binding domain superfamily/Winged helix DNA-binding domain"/>
    <property type="match status" value="1"/>
</dbReference>
<dbReference type="InterPro" id="IPR009057">
    <property type="entry name" value="Homeodomain-like_sf"/>
</dbReference>
<organism evidence="3 4">
    <name type="scientific">Sulfitobacter indolifex HEL-45</name>
    <dbReference type="NCBI Taxonomy" id="391624"/>
    <lineage>
        <taxon>Bacteria</taxon>
        <taxon>Pseudomonadati</taxon>
        <taxon>Pseudomonadota</taxon>
        <taxon>Alphaproteobacteria</taxon>
        <taxon>Rhodobacterales</taxon>
        <taxon>Roseobacteraceae</taxon>
        <taxon>Sulfitobacter</taxon>
    </lineage>
</organism>